<evidence type="ECO:0000313" key="2">
    <source>
        <dbReference type="Proteomes" id="UP000887116"/>
    </source>
</evidence>
<dbReference type="EMBL" id="BMAO01038757">
    <property type="protein sequence ID" value="GFR26909.1"/>
    <property type="molecule type" value="Genomic_DNA"/>
</dbReference>
<reference evidence="1" key="1">
    <citation type="submission" date="2020-07" db="EMBL/GenBank/DDBJ databases">
        <title>Multicomponent nature underlies the extraordinary mechanical properties of spider dragline silk.</title>
        <authorList>
            <person name="Kono N."/>
            <person name="Nakamura H."/>
            <person name="Mori M."/>
            <person name="Yoshida Y."/>
            <person name="Ohtoshi R."/>
            <person name="Malay A.D."/>
            <person name="Moran D.A.P."/>
            <person name="Tomita M."/>
            <person name="Numata K."/>
            <person name="Arakawa K."/>
        </authorList>
    </citation>
    <scope>NUCLEOTIDE SEQUENCE</scope>
</reference>
<keyword evidence="2" id="KW-1185">Reference proteome</keyword>
<protein>
    <submittedName>
        <fullName evidence="1">Uncharacterized protein</fullName>
    </submittedName>
</protein>
<comment type="caution">
    <text evidence="1">The sequence shown here is derived from an EMBL/GenBank/DDBJ whole genome shotgun (WGS) entry which is preliminary data.</text>
</comment>
<name>A0A8X6HNB8_TRICU</name>
<sequence length="101" mass="11564">MRKLTNRNTSPSITSYHSLTPKESCRSLLQKGTPPFCLHSDTSFFMFSGPQVSLHTRNKIGPGNLEFRSRKSRGQPYIKELRLRARNIGSKLNRWLSVEVS</sequence>
<evidence type="ECO:0000313" key="1">
    <source>
        <dbReference type="EMBL" id="GFR26909.1"/>
    </source>
</evidence>
<gene>
    <name evidence="1" type="ORF">TNCT_146401</name>
</gene>
<dbReference type="Proteomes" id="UP000887116">
    <property type="component" value="Unassembled WGS sequence"/>
</dbReference>
<dbReference type="AlphaFoldDB" id="A0A8X6HNB8"/>
<organism evidence="1 2">
    <name type="scientific">Trichonephila clavata</name>
    <name type="common">Joro spider</name>
    <name type="synonym">Nephila clavata</name>
    <dbReference type="NCBI Taxonomy" id="2740835"/>
    <lineage>
        <taxon>Eukaryota</taxon>
        <taxon>Metazoa</taxon>
        <taxon>Ecdysozoa</taxon>
        <taxon>Arthropoda</taxon>
        <taxon>Chelicerata</taxon>
        <taxon>Arachnida</taxon>
        <taxon>Araneae</taxon>
        <taxon>Araneomorphae</taxon>
        <taxon>Entelegynae</taxon>
        <taxon>Araneoidea</taxon>
        <taxon>Nephilidae</taxon>
        <taxon>Trichonephila</taxon>
    </lineage>
</organism>
<proteinExistence type="predicted"/>
<accession>A0A8X6HNB8</accession>